<organism evidence="2 3">
    <name type="scientific">Patagioenas fasciata monilis</name>
    <dbReference type="NCBI Taxonomy" id="372326"/>
    <lineage>
        <taxon>Eukaryota</taxon>
        <taxon>Metazoa</taxon>
        <taxon>Chordata</taxon>
        <taxon>Craniata</taxon>
        <taxon>Vertebrata</taxon>
        <taxon>Euteleostomi</taxon>
        <taxon>Archelosauria</taxon>
        <taxon>Archosauria</taxon>
        <taxon>Dinosauria</taxon>
        <taxon>Saurischia</taxon>
        <taxon>Theropoda</taxon>
        <taxon>Coelurosauria</taxon>
        <taxon>Aves</taxon>
        <taxon>Neognathae</taxon>
        <taxon>Neoaves</taxon>
        <taxon>Columbimorphae</taxon>
        <taxon>Columbiformes</taxon>
        <taxon>Columbidae</taxon>
        <taxon>Patagioenas</taxon>
    </lineage>
</organism>
<keyword evidence="1" id="KW-0732">Signal</keyword>
<sequence length="90" mass="10461">MGCLLSFLSFCSHLLSEILYIIRMNRYLLSVTENPSVLQQQLETRKMSRTTVLLISLQTISNNSTDKAGNEQFYIINIWIRFQVRLFVAS</sequence>
<name>A0A1V4K5H7_PATFA</name>
<dbReference type="Proteomes" id="UP000190648">
    <property type="component" value="Unassembled WGS sequence"/>
</dbReference>
<dbReference type="AlphaFoldDB" id="A0A1V4K5H7"/>
<reference evidence="2 3" key="1">
    <citation type="submission" date="2016-02" db="EMBL/GenBank/DDBJ databases">
        <title>Band-tailed pigeon sequencing and assembly.</title>
        <authorList>
            <person name="Soares A.E."/>
            <person name="Novak B.J."/>
            <person name="Rice E.S."/>
            <person name="O'Connell B."/>
            <person name="Chang D."/>
            <person name="Weber S."/>
            <person name="Shapiro B."/>
        </authorList>
    </citation>
    <scope>NUCLEOTIDE SEQUENCE [LARGE SCALE GENOMIC DNA]</scope>
    <source>
        <strain evidence="2">BTP2013</strain>
        <tissue evidence="2">Blood</tissue>
    </source>
</reference>
<keyword evidence="3" id="KW-1185">Reference proteome</keyword>
<protein>
    <submittedName>
        <fullName evidence="2">Uncharacterized protein</fullName>
    </submittedName>
</protein>
<evidence type="ECO:0000256" key="1">
    <source>
        <dbReference type="SAM" id="SignalP"/>
    </source>
</evidence>
<feature type="signal peptide" evidence="1">
    <location>
        <begin position="1"/>
        <end position="16"/>
    </location>
</feature>
<proteinExistence type="predicted"/>
<comment type="caution">
    <text evidence="2">The sequence shown here is derived from an EMBL/GenBank/DDBJ whole genome shotgun (WGS) entry which is preliminary data.</text>
</comment>
<evidence type="ECO:0000313" key="2">
    <source>
        <dbReference type="EMBL" id="OPJ79718.1"/>
    </source>
</evidence>
<evidence type="ECO:0000313" key="3">
    <source>
        <dbReference type="Proteomes" id="UP000190648"/>
    </source>
</evidence>
<dbReference type="EMBL" id="LSYS01004331">
    <property type="protein sequence ID" value="OPJ79718.1"/>
    <property type="molecule type" value="Genomic_DNA"/>
</dbReference>
<gene>
    <name evidence="2" type="ORF">AV530_002206</name>
</gene>
<feature type="chain" id="PRO_5010728688" evidence="1">
    <location>
        <begin position="17"/>
        <end position="90"/>
    </location>
</feature>
<accession>A0A1V4K5H7</accession>